<name>A0A1M6PYQ2_9BRAD</name>
<evidence type="ECO:0000313" key="3">
    <source>
        <dbReference type="Proteomes" id="UP000189935"/>
    </source>
</evidence>
<gene>
    <name evidence="2" type="ORF">SAMN05444159_2499</name>
</gene>
<organism evidence="2 3">
    <name type="scientific">Bradyrhizobium lablabi</name>
    <dbReference type="NCBI Taxonomy" id="722472"/>
    <lineage>
        <taxon>Bacteria</taxon>
        <taxon>Pseudomonadati</taxon>
        <taxon>Pseudomonadota</taxon>
        <taxon>Alphaproteobacteria</taxon>
        <taxon>Hyphomicrobiales</taxon>
        <taxon>Nitrobacteraceae</taxon>
        <taxon>Bradyrhizobium</taxon>
    </lineage>
</organism>
<dbReference type="EMBL" id="LT670844">
    <property type="protein sequence ID" value="SHK13042.1"/>
    <property type="molecule type" value="Genomic_DNA"/>
</dbReference>
<dbReference type="Proteomes" id="UP000189935">
    <property type="component" value="Chromosome I"/>
</dbReference>
<evidence type="ECO:0000256" key="1">
    <source>
        <dbReference type="SAM" id="SignalP"/>
    </source>
</evidence>
<evidence type="ECO:0008006" key="4">
    <source>
        <dbReference type="Google" id="ProtNLM"/>
    </source>
</evidence>
<proteinExistence type="predicted"/>
<protein>
    <recommendedName>
        <fullName evidence="4">Sulfur globule protein</fullName>
    </recommendedName>
</protein>
<feature type="chain" id="PRO_5011957677" description="Sulfur globule protein" evidence="1">
    <location>
        <begin position="28"/>
        <end position="93"/>
    </location>
</feature>
<dbReference type="RefSeq" id="WP_079538398.1">
    <property type="nucleotide sequence ID" value="NZ_LT670844.1"/>
</dbReference>
<accession>A0A1M6PYQ2</accession>
<keyword evidence="1" id="KW-0732">Signal</keyword>
<dbReference type="AlphaFoldDB" id="A0A1M6PYQ2"/>
<reference evidence="2 3" key="1">
    <citation type="submission" date="2016-11" db="EMBL/GenBank/DDBJ databases">
        <authorList>
            <person name="Jaros S."/>
            <person name="Januszkiewicz K."/>
            <person name="Wedrychowicz H."/>
        </authorList>
    </citation>
    <scope>NUCLEOTIDE SEQUENCE [LARGE SCALE GENOMIC DNA]</scope>
    <source>
        <strain evidence="2 3">GAS499</strain>
    </source>
</reference>
<feature type="signal peptide" evidence="1">
    <location>
        <begin position="1"/>
        <end position="27"/>
    </location>
</feature>
<sequence length="93" mass="9458">MLRKLTLGIVAAATLGAMALAPTAASAGGGGGGFKGCCGGWNGGGWGYHHHHWGHGIGIGFVGGGYGDDDCYVTRPVLTQFGYRLRTVNVCGY</sequence>
<evidence type="ECO:0000313" key="2">
    <source>
        <dbReference type="EMBL" id="SHK13042.1"/>
    </source>
</evidence>